<dbReference type="InterPro" id="IPR051794">
    <property type="entry name" value="PG_Endopeptidase_C40"/>
</dbReference>
<sequence length="280" mass="30125">MLDPNLHPYRPDLAAESLRGQVVSDRFVQATTYQVSAGVASLRKTAAPDGEQLSQALHGDVIDIYEEVDGFGWGQMRSDSYVGWFDMAALSAPVLATTHKVSVLRTYAFSAPSARAAPHFLLSLGAHVVATGQRENGFVATERAGWVYEAHLSGLEDFATDAVAVAEQFLHAPYQWGGVESLGLDCSGLVQTAYKAAGLRVPRDSYMQREIGAPIHVDASLSGLQRGDIVCWKGHVGLMTDPVHLLHANGHHMAVAREPLAAAVDRIGSAYGPILTIRRL</sequence>
<dbReference type="GO" id="GO:0008234">
    <property type="term" value="F:cysteine-type peptidase activity"/>
    <property type="evidence" value="ECO:0007669"/>
    <property type="project" value="UniProtKB-KW"/>
</dbReference>
<dbReference type="RefSeq" id="WP_108983667.1">
    <property type="nucleotide sequence ID" value="NZ_BFBR01000001.1"/>
</dbReference>
<proteinExistence type="inferred from homology"/>
<gene>
    <name evidence="6" type="ORF">PbB2_00477</name>
</gene>
<dbReference type="PANTHER" id="PTHR47359:SF3">
    <property type="entry name" value="NLP_P60 DOMAIN-CONTAINING PROTEIN-RELATED"/>
    <property type="match status" value="1"/>
</dbReference>
<evidence type="ECO:0000259" key="5">
    <source>
        <dbReference type="PROSITE" id="PS51935"/>
    </source>
</evidence>
<accession>A0A2P2E6Y9</accession>
<comment type="caution">
    <text evidence="6">The sequence shown here is derived from an EMBL/GenBank/DDBJ whole genome shotgun (WGS) entry which is preliminary data.</text>
</comment>
<dbReference type="AlphaFoldDB" id="A0A2P2E6Y9"/>
<evidence type="ECO:0000256" key="1">
    <source>
        <dbReference type="ARBA" id="ARBA00007074"/>
    </source>
</evidence>
<comment type="similarity">
    <text evidence="1">Belongs to the peptidase C40 family.</text>
</comment>
<dbReference type="OrthoDB" id="9813368at2"/>
<protein>
    <submittedName>
        <fullName evidence="6">Dipeptidyl-peptidase 6</fullName>
    </submittedName>
</protein>
<keyword evidence="2" id="KW-0645">Protease</keyword>
<dbReference type="SUPFAM" id="SSF54001">
    <property type="entry name" value="Cysteine proteinases"/>
    <property type="match status" value="1"/>
</dbReference>
<evidence type="ECO:0000313" key="6">
    <source>
        <dbReference type="EMBL" id="GBF56820.1"/>
    </source>
</evidence>
<keyword evidence="3" id="KW-0378">Hydrolase</keyword>
<dbReference type="Gene3D" id="2.30.30.40">
    <property type="entry name" value="SH3 Domains"/>
    <property type="match status" value="1"/>
</dbReference>
<dbReference type="EMBL" id="BFBR01000001">
    <property type="protein sequence ID" value="GBF56820.1"/>
    <property type="molecule type" value="Genomic_DNA"/>
</dbReference>
<reference evidence="6 7" key="1">
    <citation type="journal article" date="2018" name="Genome Announc.">
        <title>Draft Genome Sequence of "Candidatus Phycosocius bacilliformis," an Alphaproteobacterial Ectosymbiont of the Hydrocarbon-Producing Green Alga Botryococcus braunii.</title>
        <authorList>
            <person name="Tanabe Y."/>
            <person name="Yamaguchi H."/>
            <person name="Watanabe M.M."/>
        </authorList>
    </citation>
    <scope>NUCLEOTIDE SEQUENCE [LARGE SCALE GENOMIC DNA]</scope>
    <source>
        <strain evidence="6 7">BOTRYCO-2</strain>
    </source>
</reference>
<dbReference type="Proteomes" id="UP000245086">
    <property type="component" value="Unassembled WGS sequence"/>
</dbReference>
<keyword evidence="4" id="KW-0788">Thiol protease</keyword>
<dbReference type="GO" id="GO:0006508">
    <property type="term" value="P:proteolysis"/>
    <property type="evidence" value="ECO:0007669"/>
    <property type="project" value="UniProtKB-KW"/>
</dbReference>
<dbReference type="PROSITE" id="PS51935">
    <property type="entry name" value="NLPC_P60"/>
    <property type="match status" value="1"/>
</dbReference>
<dbReference type="PANTHER" id="PTHR47359">
    <property type="entry name" value="PEPTIDOGLYCAN DL-ENDOPEPTIDASE CWLO"/>
    <property type="match status" value="1"/>
</dbReference>
<evidence type="ECO:0000256" key="2">
    <source>
        <dbReference type="ARBA" id="ARBA00022670"/>
    </source>
</evidence>
<dbReference type="InterPro" id="IPR038765">
    <property type="entry name" value="Papain-like_cys_pep_sf"/>
</dbReference>
<dbReference type="Pfam" id="PF00877">
    <property type="entry name" value="NLPC_P60"/>
    <property type="match status" value="1"/>
</dbReference>
<name>A0A2P2E6Y9_9PROT</name>
<evidence type="ECO:0000313" key="7">
    <source>
        <dbReference type="Proteomes" id="UP000245086"/>
    </source>
</evidence>
<evidence type="ECO:0000256" key="4">
    <source>
        <dbReference type="ARBA" id="ARBA00022807"/>
    </source>
</evidence>
<keyword evidence="7" id="KW-1185">Reference proteome</keyword>
<dbReference type="InterPro" id="IPR000064">
    <property type="entry name" value="NLP_P60_dom"/>
</dbReference>
<organism evidence="6 7">
    <name type="scientific">Candidatus Phycosocius bacilliformis</name>
    <dbReference type="NCBI Taxonomy" id="1445552"/>
    <lineage>
        <taxon>Bacteria</taxon>
        <taxon>Pseudomonadati</taxon>
        <taxon>Pseudomonadota</taxon>
        <taxon>Alphaproteobacteria</taxon>
        <taxon>Caulobacterales</taxon>
        <taxon>Caulobacterales incertae sedis</taxon>
        <taxon>Candidatus Phycosocius</taxon>
    </lineage>
</organism>
<feature type="domain" description="NlpC/P60" evidence="5">
    <location>
        <begin position="156"/>
        <end position="280"/>
    </location>
</feature>
<dbReference type="Gene3D" id="3.90.1720.10">
    <property type="entry name" value="endopeptidase domain like (from Nostoc punctiforme)"/>
    <property type="match status" value="1"/>
</dbReference>
<dbReference type="Pfam" id="PF18348">
    <property type="entry name" value="SH3_16"/>
    <property type="match status" value="1"/>
</dbReference>
<dbReference type="InterPro" id="IPR041382">
    <property type="entry name" value="SH3_16"/>
</dbReference>
<evidence type="ECO:0000256" key="3">
    <source>
        <dbReference type="ARBA" id="ARBA00022801"/>
    </source>
</evidence>